<name>A0A8B3CK78_9LEPT</name>
<evidence type="ECO:0000256" key="1">
    <source>
        <dbReference type="SAM" id="MobiDB-lite"/>
    </source>
</evidence>
<organism evidence="2 3">
    <name type="scientific">Leptospira stimsonii</name>
    <dbReference type="NCBI Taxonomy" id="2202203"/>
    <lineage>
        <taxon>Bacteria</taxon>
        <taxon>Pseudomonadati</taxon>
        <taxon>Spirochaetota</taxon>
        <taxon>Spirochaetia</taxon>
        <taxon>Leptospirales</taxon>
        <taxon>Leptospiraceae</taxon>
        <taxon>Leptospira</taxon>
    </lineage>
</organism>
<accession>A0A8B3CK78</accession>
<feature type="compositionally biased region" description="Basic residues" evidence="1">
    <location>
        <begin position="55"/>
        <end position="70"/>
    </location>
</feature>
<evidence type="ECO:0000313" key="3">
    <source>
        <dbReference type="Proteomes" id="UP000266669"/>
    </source>
</evidence>
<comment type="caution">
    <text evidence="2">The sequence shown here is derived from an EMBL/GenBank/DDBJ whole genome shotgun (WGS) entry which is preliminary data.</text>
</comment>
<sequence>MVGISISNYEATKRRILKIRNSERLPSGSKKRKKKWNRKAEGTGLYASISEAPSKKKRPKQKIPRKRRRIAGFPLRSLPRAF</sequence>
<dbReference type="Proteomes" id="UP000266669">
    <property type="component" value="Unassembled WGS sequence"/>
</dbReference>
<feature type="region of interest" description="Disordered" evidence="1">
    <location>
        <begin position="20"/>
        <end position="82"/>
    </location>
</feature>
<dbReference type="EMBL" id="QHCS01000007">
    <property type="protein sequence ID" value="RHX83704.1"/>
    <property type="molecule type" value="Genomic_DNA"/>
</dbReference>
<reference evidence="3" key="1">
    <citation type="submission" date="2018-05" db="EMBL/GenBank/DDBJ databases">
        <title>Leptospira yasudae sp. nov. and Leptospira stimsonii sp. nov., two pathogenic species of the genus Leptospira isolated from environmental sources.</title>
        <authorList>
            <person name="Casanovas-Massana A."/>
            <person name="Hamond C."/>
            <person name="Santos L.A."/>
            <person name="Hacker K.P."/>
            <person name="Balassiano I."/>
            <person name="Medeiros M.A."/>
            <person name="Reis M.G."/>
            <person name="Ko A.I."/>
            <person name="Wunder E.A."/>
        </authorList>
    </citation>
    <scope>NUCLEOTIDE SEQUENCE [LARGE SCALE GENOMIC DNA]</scope>
    <source>
        <strain evidence="3">AMB6-RJ</strain>
    </source>
</reference>
<dbReference type="AlphaFoldDB" id="A0A8B3CK78"/>
<protein>
    <submittedName>
        <fullName evidence="2">Uncharacterized protein</fullName>
    </submittedName>
</protein>
<gene>
    <name evidence="2" type="ORF">DLM78_19600</name>
</gene>
<evidence type="ECO:0000313" key="2">
    <source>
        <dbReference type="EMBL" id="RHX83704.1"/>
    </source>
</evidence>
<proteinExistence type="predicted"/>